<organism evidence="1 2">
    <name type="scientific">Chenopodium quinoa</name>
    <name type="common">Quinoa</name>
    <dbReference type="NCBI Taxonomy" id="63459"/>
    <lineage>
        <taxon>Eukaryota</taxon>
        <taxon>Viridiplantae</taxon>
        <taxon>Streptophyta</taxon>
        <taxon>Embryophyta</taxon>
        <taxon>Tracheophyta</taxon>
        <taxon>Spermatophyta</taxon>
        <taxon>Magnoliopsida</taxon>
        <taxon>eudicotyledons</taxon>
        <taxon>Gunneridae</taxon>
        <taxon>Pentapetalae</taxon>
        <taxon>Caryophyllales</taxon>
        <taxon>Chenopodiaceae</taxon>
        <taxon>Chenopodioideae</taxon>
        <taxon>Atripliceae</taxon>
        <taxon>Chenopodium</taxon>
    </lineage>
</organism>
<dbReference type="KEGG" id="cqi:110689213"/>
<reference evidence="1" key="1">
    <citation type="journal article" date="2017" name="Nature">
        <title>The genome of Chenopodium quinoa.</title>
        <authorList>
            <person name="Jarvis D.E."/>
            <person name="Ho Y.S."/>
            <person name="Lightfoot D.J."/>
            <person name="Schmoeckel S.M."/>
            <person name="Li B."/>
            <person name="Borm T.J.A."/>
            <person name="Ohyanagi H."/>
            <person name="Mineta K."/>
            <person name="Michell C.T."/>
            <person name="Saber N."/>
            <person name="Kharbatia N.M."/>
            <person name="Rupper R.R."/>
            <person name="Sharp A.R."/>
            <person name="Dally N."/>
            <person name="Boughton B.A."/>
            <person name="Woo Y.H."/>
            <person name="Gao G."/>
            <person name="Schijlen E.G.W.M."/>
            <person name="Guo X."/>
            <person name="Momin A.A."/>
            <person name="Negrao S."/>
            <person name="Al-Babili S."/>
            <person name="Gehring C."/>
            <person name="Roessner U."/>
            <person name="Jung C."/>
            <person name="Murphy K."/>
            <person name="Arold S.T."/>
            <person name="Gojobori T."/>
            <person name="van der Linden C.G."/>
            <person name="van Loo E.N."/>
            <person name="Jellen E.N."/>
            <person name="Maughan P.J."/>
            <person name="Tester M."/>
        </authorList>
    </citation>
    <scope>NUCLEOTIDE SEQUENCE [LARGE SCALE GENOMIC DNA]</scope>
    <source>
        <strain evidence="1">cv. PI 614886</strain>
    </source>
</reference>
<gene>
    <name evidence="1" type="primary">LOC110689213</name>
</gene>
<dbReference type="SMR" id="A0A803LM23"/>
<proteinExistence type="predicted"/>
<dbReference type="GO" id="GO:0009507">
    <property type="term" value="C:chloroplast"/>
    <property type="evidence" value="ECO:0007669"/>
    <property type="project" value="TreeGrafter"/>
</dbReference>
<dbReference type="OrthoDB" id="276388at2759"/>
<evidence type="ECO:0000313" key="1">
    <source>
        <dbReference type="EnsemblPlants" id="AUR62015334-RA:cds"/>
    </source>
</evidence>
<dbReference type="Gramene" id="AUR62015334-RA">
    <property type="protein sequence ID" value="AUR62015334-RA:cds"/>
    <property type="gene ID" value="AUR62015334"/>
</dbReference>
<dbReference type="Proteomes" id="UP000596660">
    <property type="component" value="Unplaced"/>
</dbReference>
<dbReference type="GeneID" id="110689213"/>
<dbReference type="AlphaFoldDB" id="A0A803LM23"/>
<dbReference type="RefSeq" id="XP_021721630.1">
    <property type="nucleotide sequence ID" value="XM_021865938.1"/>
</dbReference>
<evidence type="ECO:0000313" key="2">
    <source>
        <dbReference type="Proteomes" id="UP000596660"/>
    </source>
</evidence>
<dbReference type="PANTHER" id="PTHR37217:SF1">
    <property type="entry name" value="EXPRESSED PROTEIN"/>
    <property type="match status" value="1"/>
</dbReference>
<dbReference type="EnsemblPlants" id="AUR62015334-RA">
    <property type="protein sequence ID" value="AUR62015334-RA:cds"/>
    <property type="gene ID" value="AUR62015334"/>
</dbReference>
<keyword evidence="2" id="KW-1185">Reference proteome</keyword>
<dbReference type="OMA" id="CKFRTHL"/>
<name>A0A803LM23_CHEQI</name>
<accession>A0A803LM23</accession>
<dbReference type="PANTHER" id="PTHR37217">
    <property type="entry name" value="EXPRESSED PROTEIN"/>
    <property type="match status" value="1"/>
</dbReference>
<sequence>MNSFSLSSSFLCPSSYPQPPLSNRLILHSNCLHQYSQSRCSYFRRSVGVSYNQFYSPHVCYSLVCAATPQEGVVAVMNFDELVEKDWSFLESGSTSSKEEHDNKTDQIISAGKIVETSKVLVSIGSDEFVDQLVNSSPSQLLLIVHESLLSLACIKERHDKVKCWQGELIYVPDKWAPLDVVFLYFLPGLPFKLDEIFKTLASRCAPGARVVISHLQGRQSLEQQRQQYPDVVVSDLPEKMTLEKVASDHLFVLKEFVDDSIFYLAVLEFKF</sequence>
<reference evidence="1" key="2">
    <citation type="submission" date="2021-03" db="UniProtKB">
        <authorList>
            <consortium name="EnsemblPlants"/>
        </authorList>
    </citation>
    <scope>IDENTIFICATION</scope>
</reference>
<protein>
    <submittedName>
        <fullName evidence="1">Uncharacterized protein</fullName>
    </submittedName>
</protein>